<dbReference type="InterPro" id="IPR011009">
    <property type="entry name" value="Kinase-like_dom_sf"/>
</dbReference>
<proteinExistence type="predicted"/>
<evidence type="ECO:0000313" key="3">
    <source>
        <dbReference type="Proteomes" id="UP000024635"/>
    </source>
</evidence>
<sequence length="201" mass="22813">MNEGVTGVKEARSTDGQVDRAADSQSVVIKARIRGQTRWDSFLNIVSWNRLEVHAIMYESNESVGIRAFAPGKVIGGRWRIITKLGEGGMGAVYKVVDKNRKNFYGAMKVEDNQFEGGVLKLEVFVLKQLENMKNTVRLYDSGKRKNYCFMVMTLCGNDLMSLKYMSPKRFSESTTLRLAISSLYAIKQVEKFIAFRNTKE</sequence>
<dbReference type="InterPro" id="IPR050235">
    <property type="entry name" value="CK1_Ser-Thr_kinase"/>
</dbReference>
<dbReference type="PANTHER" id="PTHR11909">
    <property type="entry name" value="CASEIN KINASE-RELATED"/>
    <property type="match status" value="1"/>
</dbReference>
<dbReference type="GO" id="GO:0005524">
    <property type="term" value="F:ATP binding"/>
    <property type="evidence" value="ECO:0007669"/>
    <property type="project" value="InterPro"/>
</dbReference>
<dbReference type="EMBL" id="JARK01001580">
    <property type="protein sequence ID" value="EYB88593.1"/>
    <property type="molecule type" value="Genomic_DNA"/>
</dbReference>
<dbReference type="InterPro" id="IPR000719">
    <property type="entry name" value="Prot_kinase_dom"/>
</dbReference>
<protein>
    <recommendedName>
        <fullName evidence="1">Protein kinase domain-containing protein</fullName>
    </recommendedName>
</protein>
<dbReference type="PROSITE" id="PS50011">
    <property type="entry name" value="PROTEIN_KINASE_DOM"/>
    <property type="match status" value="1"/>
</dbReference>
<dbReference type="AlphaFoldDB" id="A0A016SD51"/>
<evidence type="ECO:0000313" key="2">
    <source>
        <dbReference type="EMBL" id="EYB88593.1"/>
    </source>
</evidence>
<comment type="caution">
    <text evidence="2">The sequence shown here is derived from an EMBL/GenBank/DDBJ whole genome shotgun (WGS) entry which is preliminary data.</text>
</comment>
<reference evidence="3" key="1">
    <citation type="journal article" date="2015" name="Nat. Genet.">
        <title>The genome and transcriptome of the zoonotic hookworm Ancylostoma ceylanicum identify infection-specific gene families.</title>
        <authorList>
            <person name="Schwarz E.M."/>
            <person name="Hu Y."/>
            <person name="Antoshechkin I."/>
            <person name="Miller M.M."/>
            <person name="Sternberg P.W."/>
            <person name="Aroian R.V."/>
        </authorList>
    </citation>
    <scope>NUCLEOTIDE SEQUENCE</scope>
    <source>
        <strain evidence="3">HY135</strain>
    </source>
</reference>
<dbReference type="GO" id="GO:0004672">
    <property type="term" value="F:protein kinase activity"/>
    <property type="evidence" value="ECO:0007669"/>
    <property type="project" value="InterPro"/>
</dbReference>
<dbReference type="OrthoDB" id="5979581at2759"/>
<gene>
    <name evidence="2" type="primary">Acey_s0244.g3518</name>
    <name evidence="2" type="ORF">Y032_0244g3518</name>
</gene>
<organism evidence="2 3">
    <name type="scientific">Ancylostoma ceylanicum</name>
    <dbReference type="NCBI Taxonomy" id="53326"/>
    <lineage>
        <taxon>Eukaryota</taxon>
        <taxon>Metazoa</taxon>
        <taxon>Ecdysozoa</taxon>
        <taxon>Nematoda</taxon>
        <taxon>Chromadorea</taxon>
        <taxon>Rhabditida</taxon>
        <taxon>Rhabditina</taxon>
        <taxon>Rhabditomorpha</taxon>
        <taxon>Strongyloidea</taxon>
        <taxon>Ancylostomatidae</taxon>
        <taxon>Ancylostomatinae</taxon>
        <taxon>Ancylostoma</taxon>
    </lineage>
</organism>
<feature type="domain" description="Protein kinase" evidence="1">
    <location>
        <begin position="79"/>
        <end position="201"/>
    </location>
</feature>
<dbReference type="Pfam" id="PF00069">
    <property type="entry name" value="Pkinase"/>
    <property type="match status" value="1"/>
</dbReference>
<accession>A0A016SD51</accession>
<name>A0A016SD51_9BILA</name>
<evidence type="ECO:0000259" key="1">
    <source>
        <dbReference type="PROSITE" id="PS50011"/>
    </source>
</evidence>
<dbReference type="SUPFAM" id="SSF56112">
    <property type="entry name" value="Protein kinase-like (PK-like)"/>
    <property type="match status" value="1"/>
</dbReference>
<keyword evidence="3" id="KW-1185">Reference proteome</keyword>
<dbReference type="Proteomes" id="UP000024635">
    <property type="component" value="Unassembled WGS sequence"/>
</dbReference>
<dbReference type="STRING" id="53326.A0A016SD51"/>
<dbReference type="Gene3D" id="1.10.510.10">
    <property type="entry name" value="Transferase(Phosphotransferase) domain 1"/>
    <property type="match status" value="1"/>
</dbReference>